<keyword evidence="1" id="KW-0863">Zinc-finger</keyword>
<dbReference type="SUPFAM" id="SSF57845">
    <property type="entry name" value="B-box zinc-binding domain"/>
    <property type="match status" value="2"/>
</dbReference>
<organism evidence="6 7">
    <name type="scientific">Anaeramoeba flamelloides</name>
    <dbReference type="NCBI Taxonomy" id="1746091"/>
    <lineage>
        <taxon>Eukaryota</taxon>
        <taxon>Metamonada</taxon>
        <taxon>Anaeramoebidae</taxon>
        <taxon>Anaeramoeba</taxon>
    </lineage>
</organism>
<evidence type="ECO:0000313" key="7">
    <source>
        <dbReference type="Proteomes" id="UP001146793"/>
    </source>
</evidence>
<dbReference type="PANTHER" id="PTHR25462">
    <property type="entry name" value="BONUS, ISOFORM C-RELATED"/>
    <property type="match status" value="1"/>
</dbReference>
<comment type="caution">
    <text evidence="6">The sequence shown here is derived from an EMBL/GenBank/DDBJ whole genome shotgun (WGS) entry which is preliminary data.</text>
</comment>
<accession>A0AAV8A5S9</accession>
<dbReference type="Proteomes" id="UP001146793">
    <property type="component" value="Unassembled WGS sequence"/>
</dbReference>
<dbReference type="InterPro" id="IPR006571">
    <property type="entry name" value="TLDc_dom"/>
</dbReference>
<feature type="coiled-coil region" evidence="3">
    <location>
        <begin position="297"/>
        <end position="353"/>
    </location>
</feature>
<keyword evidence="3" id="KW-0175">Coiled coil</keyword>
<evidence type="ECO:0000259" key="4">
    <source>
        <dbReference type="PROSITE" id="PS50119"/>
    </source>
</evidence>
<evidence type="ECO:0000256" key="1">
    <source>
        <dbReference type="PROSITE-ProRule" id="PRU00024"/>
    </source>
</evidence>
<dbReference type="SUPFAM" id="SSF81296">
    <property type="entry name" value="E set domains"/>
    <property type="match status" value="1"/>
</dbReference>
<dbReference type="GO" id="GO:0008270">
    <property type="term" value="F:zinc ion binding"/>
    <property type="evidence" value="ECO:0007669"/>
    <property type="project" value="UniProtKB-KW"/>
</dbReference>
<dbReference type="Pfam" id="PF00643">
    <property type="entry name" value="zf-B_box"/>
    <property type="match status" value="2"/>
</dbReference>
<name>A0AAV8A5S9_9EUKA</name>
<keyword evidence="1" id="KW-0479">Metal-binding</keyword>
<reference evidence="6" key="1">
    <citation type="submission" date="2022-08" db="EMBL/GenBank/DDBJ databases">
        <title>Novel sulphate-reducing endosymbionts in the free-living metamonad Anaeramoeba.</title>
        <authorList>
            <person name="Jerlstrom-Hultqvist J."/>
            <person name="Cepicka I."/>
            <person name="Gallot-Lavallee L."/>
            <person name="Salas-Leiva D."/>
            <person name="Curtis B.A."/>
            <person name="Zahonova K."/>
            <person name="Pipaliya S."/>
            <person name="Dacks J."/>
            <person name="Roger A.J."/>
        </authorList>
    </citation>
    <scope>NUCLEOTIDE SEQUENCE</scope>
    <source>
        <strain evidence="6">Busselton2</strain>
    </source>
</reference>
<dbReference type="InterPro" id="IPR017868">
    <property type="entry name" value="Filamin/ABP280_repeat-like"/>
</dbReference>
<keyword evidence="1" id="KW-0862">Zinc</keyword>
<dbReference type="Gene3D" id="3.30.160.60">
    <property type="entry name" value="Classic Zinc Finger"/>
    <property type="match status" value="2"/>
</dbReference>
<evidence type="ECO:0008006" key="8">
    <source>
        <dbReference type="Google" id="ProtNLM"/>
    </source>
</evidence>
<dbReference type="AlphaFoldDB" id="A0AAV8A5S9"/>
<dbReference type="Gene3D" id="2.60.40.10">
    <property type="entry name" value="Immunoglobulins"/>
    <property type="match status" value="1"/>
</dbReference>
<dbReference type="PROSITE" id="PS51886">
    <property type="entry name" value="TLDC"/>
    <property type="match status" value="1"/>
</dbReference>
<evidence type="ECO:0000256" key="2">
    <source>
        <dbReference type="PROSITE-ProRule" id="PRU00087"/>
    </source>
</evidence>
<feature type="repeat" description="Filamin" evidence="2">
    <location>
        <begin position="532"/>
        <end position="561"/>
    </location>
</feature>
<evidence type="ECO:0000259" key="5">
    <source>
        <dbReference type="PROSITE" id="PS51886"/>
    </source>
</evidence>
<dbReference type="PROSITE" id="PS50194">
    <property type="entry name" value="FILAMIN_REPEAT"/>
    <property type="match status" value="1"/>
</dbReference>
<dbReference type="InterPro" id="IPR013783">
    <property type="entry name" value="Ig-like_fold"/>
</dbReference>
<dbReference type="Pfam" id="PF07534">
    <property type="entry name" value="TLD"/>
    <property type="match status" value="1"/>
</dbReference>
<dbReference type="EMBL" id="JANTQA010000015">
    <property type="protein sequence ID" value="KAJ3447579.1"/>
    <property type="molecule type" value="Genomic_DNA"/>
</dbReference>
<feature type="domain" description="B box-type" evidence="4">
    <location>
        <begin position="251"/>
        <end position="295"/>
    </location>
</feature>
<sequence length="765" mass="90483">MTTYFPIQATKENQKEEAIIWCDCCLNEENKKVVAKVYCQDCDENQCEECDSMHKNKKFKSHVRTDPQTNNRRSEKCPIHQNSKLTRYCKNCQKLICDKCVFEHSNHETISFNQSMDFYKELIKEQKKSTQNHCKRINEKFEQLNNSEKQMNVTKENILKTISKFYLNQKKLLDLLEKNEKKLANDFFDQISTITKKEKQLINNSKCSTEKLLNQFLELETNIKQSNSYEFFKLFSQMQFTNNNEDNQILQISKLCKKHKDQPFKYFCLDHKQLLCVDCAILNHKNCQKSNNFKEGYEKIKIELEILTKKINSINENKKGLLQQIQNEKFNTLKEKQINLDMVKKNYQKLNELTQQQFKKMNGEISNQQNGKYLQLNKQSKEIQKGIDNVEKSKMIIKEIEIYKKYDDYQEILHNYFKLKKLFPILNKINNDNNQLICNSKFGKINLVSNNSKNWKYFNLTFDLNKTKIEVPSRIQLKKKLQFSIILKNQLNETINAKEFDLKVSIINKNINKIITEITKFREGINQESIGEYIFQEEGEYNIIFSINDQIYPKSPFNVKVIHKIFLEESEILEQENNPKFNQILGKWVKESGCNSHLIRRFNSRTDGWEPQTFHQKCDNKGKSIVLIKLKNKSLFGGFAAIDWDSTTENYKQSEGNKSFLFSLISLDTKFKEPLKMDIYPYKKNEIYCDSKYGPTFGDGWDLILGYGSLYNNYNMNNNLWTYSNLGGSYKPPFRYPNGSDQARDFLAGSSNYWDISQLEIFCEK</sequence>
<feature type="coiled-coil region" evidence="3">
    <location>
        <begin position="127"/>
        <end position="157"/>
    </location>
</feature>
<dbReference type="SMART" id="SM00336">
    <property type="entry name" value="BBOX"/>
    <property type="match status" value="3"/>
</dbReference>
<gene>
    <name evidence="6" type="ORF">M0812_00050</name>
</gene>
<proteinExistence type="predicted"/>
<dbReference type="InterPro" id="IPR014756">
    <property type="entry name" value="Ig_E-set"/>
</dbReference>
<evidence type="ECO:0000256" key="3">
    <source>
        <dbReference type="SAM" id="Coils"/>
    </source>
</evidence>
<protein>
    <recommendedName>
        <fullName evidence="8">B box-type domain-containing protein</fullName>
    </recommendedName>
</protein>
<dbReference type="PROSITE" id="PS50119">
    <property type="entry name" value="ZF_BBOX"/>
    <property type="match status" value="2"/>
</dbReference>
<evidence type="ECO:0000313" key="6">
    <source>
        <dbReference type="EMBL" id="KAJ3447579.1"/>
    </source>
</evidence>
<dbReference type="CDD" id="cd19756">
    <property type="entry name" value="Bbox2"/>
    <property type="match status" value="2"/>
</dbReference>
<dbReference type="InterPro" id="IPR000315">
    <property type="entry name" value="Znf_B-box"/>
</dbReference>
<dbReference type="PANTHER" id="PTHR25462:SF296">
    <property type="entry name" value="MEIOTIC P26, ISOFORM F"/>
    <property type="match status" value="1"/>
</dbReference>
<dbReference type="InterPro" id="IPR047153">
    <property type="entry name" value="TRIM45/56/19-like"/>
</dbReference>
<feature type="domain" description="B box-type" evidence="4">
    <location>
        <begin position="72"/>
        <end position="112"/>
    </location>
</feature>
<feature type="domain" description="TLDc" evidence="5">
    <location>
        <begin position="571"/>
        <end position="765"/>
    </location>
</feature>